<comment type="caution">
    <text evidence="2">The sequence shown here is derived from an EMBL/GenBank/DDBJ whole genome shotgun (WGS) entry which is preliminary data.</text>
</comment>
<feature type="region of interest" description="Disordered" evidence="1">
    <location>
        <begin position="54"/>
        <end position="76"/>
    </location>
</feature>
<dbReference type="InterPro" id="IPR013083">
    <property type="entry name" value="Znf_RING/FYVE/PHD"/>
</dbReference>
<feature type="compositionally biased region" description="Polar residues" evidence="1">
    <location>
        <begin position="675"/>
        <end position="687"/>
    </location>
</feature>
<evidence type="ECO:0000313" key="2">
    <source>
        <dbReference type="EMBL" id="KAI5424471.1"/>
    </source>
</evidence>
<dbReference type="Gene3D" id="3.30.40.10">
    <property type="entry name" value="Zinc/RING finger domain, C3HC4 (zinc finger)"/>
    <property type="match status" value="1"/>
</dbReference>
<dbReference type="PANTHER" id="PTHR46775:SF1">
    <property type="entry name" value="FLOCCULATION PROTEIN (DUF1296)"/>
    <property type="match status" value="1"/>
</dbReference>
<evidence type="ECO:0000256" key="1">
    <source>
        <dbReference type="SAM" id="MobiDB-lite"/>
    </source>
</evidence>
<evidence type="ECO:0000313" key="3">
    <source>
        <dbReference type="Proteomes" id="UP001058974"/>
    </source>
</evidence>
<dbReference type="EMBL" id="JAMSHJ010000003">
    <property type="protein sequence ID" value="KAI5424471.1"/>
    <property type="molecule type" value="Genomic_DNA"/>
</dbReference>
<feature type="region of interest" description="Disordered" evidence="1">
    <location>
        <begin position="482"/>
        <end position="613"/>
    </location>
</feature>
<feature type="compositionally biased region" description="Polar residues" evidence="1">
    <location>
        <begin position="516"/>
        <end position="546"/>
    </location>
</feature>
<organism evidence="2 3">
    <name type="scientific">Pisum sativum</name>
    <name type="common">Garden pea</name>
    <name type="synonym">Lathyrus oleraceus</name>
    <dbReference type="NCBI Taxonomy" id="3888"/>
    <lineage>
        <taxon>Eukaryota</taxon>
        <taxon>Viridiplantae</taxon>
        <taxon>Streptophyta</taxon>
        <taxon>Embryophyta</taxon>
        <taxon>Tracheophyta</taxon>
        <taxon>Spermatophyta</taxon>
        <taxon>Magnoliopsida</taxon>
        <taxon>eudicotyledons</taxon>
        <taxon>Gunneridae</taxon>
        <taxon>Pentapetalae</taxon>
        <taxon>rosids</taxon>
        <taxon>fabids</taxon>
        <taxon>Fabales</taxon>
        <taxon>Fabaceae</taxon>
        <taxon>Papilionoideae</taxon>
        <taxon>50 kb inversion clade</taxon>
        <taxon>NPAAA clade</taxon>
        <taxon>Hologalegina</taxon>
        <taxon>IRL clade</taxon>
        <taxon>Fabeae</taxon>
        <taxon>Lathyrus</taxon>
    </lineage>
</organism>
<feature type="compositionally biased region" description="Low complexity" evidence="1">
    <location>
        <begin position="688"/>
        <end position="698"/>
    </location>
</feature>
<evidence type="ECO:0008006" key="4">
    <source>
        <dbReference type="Google" id="ProtNLM"/>
    </source>
</evidence>
<name>A0A9D4XTJ6_PEA</name>
<feature type="compositionally biased region" description="Basic and acidic residues" evidence="1">
    <location>
        <begin position="564"/>
        <end position="581"/>
    </location>
</feature>
<proteinExistence type="predicted"/>
<sequence length="890" mass="95113">MDLRSCGACTKFLSDKSAWSNQKFVANSDFSFVVVLICGHTFHAECLETMTAEADKDEGQEPQDVHPPNSEIFSSHHVQPPEDLLTGNPIDKFLDDPNLCEDKLSEEARSEGFFETITKTMFPDVGGLGQYNTTLLSTNKTDFDNPRILPAVKSALLDLHVRYASCTAMILMQLLSTPMEKETRSSTMVDKISPGSDVIAHESPSTLSMVLPSTSFMKVGEGPKADEKFEVSPISGPNNNAATFAITTVTGFGSDKPALPNGSISNPSLFNLENKIISSAEISTSVTSSKETAKSALVFGLEKAVPSKEGGPDAPPVNFDTNQNVFKVPPIPFTTSSIVGGESSLKFGASFDSQSGGSISFTTVAGSTGSMQKVRETDGGDAETNTNTGFSVRTAELAVSSAAPASLSTPPNSPSFSSSFPSPVSSNFSNSSSSLSAIGGISATTASTGVSRATSSTPVMTTSTSTWLNAWLQAIPCQNLQSSNNQQQGNARPIRQGQPSWGIPGMVRKRQRLEKSSGTSTVPAIANGPTTVSSGITNSAPSSTVNVDRISPSDGGNVTVGKDFPSDSSDKGVKVVAERESMPSISDGLGTRPSSSSAVCFSSSDPVLVPSNDSRFPGAVGAIKREVGGQRPPTELNVANTSENKSSASETGSSFQGKNQRKSPAVAKNHVPEVPSSSTVIHGTTSVSRPSSNNNNRSQQISGLRKADSIKEWKPKPTHSINQVSGPASVSESSVVSAEATIQLPSVSKVLDSEEAASELQKKLENLHVPPRQHVILPNHILVPDRWMESRPWEGQNTKDEKYHPVAGTVFNQLMNFNTLHHYMTDLARKYKTYSETWIDRLQFSSLFWPPPRDGQQMKDQIAAYVEYLIQFTSEQFVDDIAELIRNPYP</sequence>
<dbReference type="PANTHER" id="PTHR46775">
    <property type="entry name" value="FLOCCULATION PROTEIN (DUF1296)"/>
    <property type="match status" value="1"/>
</dbReference>
<dbReference type="GO" id="GO:0051082">
    <property type="term" value="F:unfolded protein binding"/>
    <property type="evidence" value="ECO:0007669"/>
    <property type="project" value="TreeGrafter"/>
</dbReference>
<dbReference type="AlphaFoldDB" id="A0A9D4XTJ6"/>
<feature type="region of interest" description="Disordered" evidence="1">
    <location>
        <begin position="403"/>
        <end position="423"/>
    </location>
</feature>
<keyword evidence="3" id="KW-1185">Reference proteome</keyword>
<gene>
    <name evidence="2" type="ORF">KIW84_030600</name>
</gene>
<dbReference type="Proteomes" id="UP001058974">
    <property type="component" value="Chromosome 3"/>
</dbReference>
<dbReference type="InterPro" id="IPR044277">
    <property type="entry name" value="GIP1"/>
</dbReference>
<protein>
    <recommendedName>
        <fullName evidence="4">RING-type domain-containing protein</fullName>
    </recommendedName>
</protein>
<dbReference type="Gramene" id="Psat03G0060000-T1">
    <property type="protein sequence ID" value="KAI5424471.1"/>
    <property type="gene ID" value="KIW84_030600"/>
</dbReference>
<feature type="compositionally biased region" description="Low complexity" evidence="1">
    <location>
        <begin position="594"/>
        <end position="604"/>
    </location>
</feature>
<feature type="region of interest" description="Disordered" evidence="1">
    <location>
        <begin position="625"/>
        <end position="706"/>
    </location>
</feature>
<dbReference type="SUPFAM" id="SSF57850">
    <property type="entry name" value="RING/U-box"/>
    <property type="match status" value="1"/>
</dbReference>
<reference evidence="2 3" key="1">
    <citation type="journal article" date="2022" name="Nat. Genet.">
        <title>Improved pea reference genome and pan-genome highlight genomic features and evolutionary characteristics.</title>
        <authorList>
            <person name="Yang T."/>
            <person name="Liu R."/>
            <person name="Luo Y."/>
            <person name="Hu S."/>
            <person name="Wang D."/>
            <person name="Wang C."/>
            <person name="Pandey M.K."/>
            <person name="Ge S."/>
            <person name="Xu Q."/>
            <person name="Li N."/>
            <person name="Li G."/>
            <person name="Huang Y."/>
            <person name="Saxena R.K."/>
            <person name="Ji Y."/>
            <person name="Li M."/>
            <person name="Yan X."/>
            <person name="He Y."/>
            <person name="Liu Y."/>
            <person name="Wang X."/>
            <person name="Xiang C."/>
            <person name="Varshney R.K."/>
            <person name="Ding H."/>
            <person name="Gao S."/>
            <person name="Zong X."/>
        </authorList>
    </citation>
    <scope>NUCLEOTIDE SEQUENCE [LARGE SCALE GENOMIC DNA]</scope>
    <source>
        <strain evidence="2 3">cv. Zhongwan 6</strain>
    </source>
</reference>
<feature type="compositionally biased region" description="Polar residues" evidence="1">
    <location>
        <begin position="637"/>
        <end position="658"/>
    </location>
</feature>
<accession>A0A9D4XTJ6</accession>